<evidence type="ECO:0000313" key="3">
    <source>
        <dbReference type="Proteomes" id="UP000782705"/>
    </source>
</evidence>
<sequence>MIIWRGKGLLVIASVLVAAVITTSFFPLLNLDMTYKIPYRIQGITTTLLAALLNYLLTKKFISTKVRVFIDEETGERIPIKDGSHLFFIPNRYWTWMIVIIGLLLTFVSSSLLK</sequence>
<gene>
    <name evidence="2" type="ORF">BAU17_01535</name>
</gene>
<protein>
    <submittedName>
        <fullName evidence="2">Uncharacterized protein</fullName>
    </submittedName>
</protein>
<keyword evidence="3" id="KW-1185">Reference proteome</keyword>
<feature type="transmembrane region" description="Helical" evidence="1">
    <location>
        <begin position="93"/>
        <end position="113"/>
    </location>
</feature>
<keyword evidence="1" id="KW-1133">Transmembrane helix</keyword>
<feature type="transmembrane region" description="Helical" evidence="1">
    <location>
        <begin position="37"/>
        <end position="57"/>
    </location>
</feature>
<reference evidence="2 3" key="1">
    <citation type="submission" date="2016-06" db="EMBL/GenBank/DDBJ databases">
        <title>Four novel species of enterococci isolated from chicken manure.</title>
        <authorList>
            <person name="Van Tyne D."/>
        </authorList>
    </citation>
    <scope>NUCLEOTIDE SEQUENCE [LARGE SCALE GENOMIC DNA]</scope>
    <source>
        <strain evidence="2 3">CU12B</strain>
    </source>
</reference>
<feature type="transmembrane region" description="Helical" evidence="1">
    <location>
        <begin position="9"/>
        <end position="31"/>
    </location>
</feature>
<proteinExistence type="predicted"/>
<evidence type="ECO:0000256" key="1">
    <source>
        <dbReference type="SAM" id="Phobius"/>
    </source>
</evidence>
<evidence type="ECO:0000313" key="2">
    <source>
        <dbReference type="EMBL" id="KAF1302080.1"/>
    </source>
</evidence>
<dbReference type="EMBL" id="MAEL01000054">
    <property type="protein sequence ID" value="KAF1302080.1"/>
    <property type="molecule type" value="Genomic_DNA"/>
</dbReference>
<dbReference type="RefSeq" id="WP_231474828.1">
    <property type="nucleotide sequence ID" value="NZ_MAEL01000054.1"/>
</dbReference>
<organism evidence="2 3">
    <name type="scientific">Candidatus Enterococcus willemsii</name>
    <dbReference type="NCBI Taxonomy" id="1857215"/>
    <lineage>
        <taxon>Bacteria</taxon>
        <taxon>Bacillati</taxon>
        <taxon>Bacillota</taxon>
        <taxon>Bacilli</taxon>
        <taxon>Lactobacillales</taxon>
        <taxon>Enterococcaceae</taxon>
        <taxon>Enterococcus</taxon>
    </lineage>
</organism>
<keyword evidence="1" id="KW-0472">Membrane</keyword>
<accession>A0ABQ6YXM1</accession>
<dbReference type="Proteomes" id="UP000782705">
    <property type="component" value="Unassembled WGS sequence"/>
</dbReference>
<comment type="caution">
    <text evidence="2">The sequence shown here is derived from an EMBL/GenBank/DDBJ whole genome shotgun (WGS) entry which is preliminary data.</text>
</comment>
<keyword evidence="1" id="KW-0812">Transmembrane</keyword>
<name>A0ABQ6YXM1_9ENTE</name>